<keyword evidence="5" id="KW-0812">Transmembrane</keyword>
<dbReference type="GO" id="GO:0016758">
    <property type="term" value="F:hexosyltransferase activity"/>
    <property type="evidence" value="ECO:0007669"/>
    <property type="project" value="InterPro"/>
</dbReference>
<keyword evidence="3" id="KW-0328">Glycosyltransferase</keyword>
<dbReference type="Pfam" id="PF01762">
    <property type="entry name" value="Galactosyl_T"/>
    <property type="match status" value="1"/>
</dbReference>
<keyword evidence="9" id="KW-0472">Membrane</keyword>
<evidence type="ECO:0000256" key="9">
    <source>
        <dbReference type="ARBA" id="ARBA00023136"/>
    </source>
</evidence>
<dbReference type="GO" id="GO:0000139">
    <property type="term" value="C:Golgi membrane"/>
    <property type="evidence" value="ECO:0007669"/>
    <property type="project" value="UniProtKB-SubCell"/>
</dbReference>
<evidence type="ECO:0000256" key="8">
    <source>
        <dbReference type="ARBA" id="ARBA00023034"/>
    </source>
</evidence>
<keyword evidence="6" id="KW-0735">Signal-anchor</keyword>
<dbReference type="Proteomes" id="UP000095281">
    <property type="component" value="Unplaced"/>
</dbReference>
<dbReference type="AlphaFoldDB" id="A0A1I8AWF9"/>
<evidence type="ECO:0000256" key="5">
    <source>
        <dbReference type="ARBA" id="ARBA00022692"/>
    </source>
</evidence>
<evidence type="ECO:0000256" key="6">
    <source>
        <dbReference type="ARBA" id="ARBA00022968"/>
    </source>
</evidence>
<keyword evidence="10" id="KW-1185">Reference proteome</keyword>
<name>A0A1I8AWF9_MELHA</name>
<evidence type="ECO:0000256" key="4">
    <source>
        <dbReference type="ARBA" id="ARBA00022679"/>
    </source>
</evidence>
<evidence type="ECO:0000313" key="11">
    <source>
        <dbReference type="WBParaSite" id="MhA1_Contig1006.frz3.gene5"/>
    </source>
</evidence>
<keyword evidence="7" id="KW-1133">Transmembrane helix</keyword>
<dbReference type="WBParaSite" id="MhA1_Contig1006.frz3.gene5">
    <property type="protein sequence ID" value="MhA1_Contig1006.frz3.gene5"/>
    <property type="gene ID" value="MhA1_Contig1006.frz3.gene5"/>
</dbReference>
<evidence type="ECO:0000256" key="3">
    <source>
        <dbReference type="ARBA" id="ARBA00022676"/>
    </source>
</evidence>
<proteinExistence type="inferred from homology"/>
<comment type="similarity">
    <text evidence="2">Belongs to the glycosyltransferase 31 family.</text>
</comment>
<protein>
    <submittedName>
        <fullName evidence="11">ANF_receptor domain-containing protein</fullName>
    </submittedName>
</protein>
<keyword evidence="4" id="KW-0808">Transferase</keyword>
<dbReference type="InterPro" id="IPR002659">
    <property type="entry name" value="Glyco_trans_31"/>
</dbReference>
<evidence type="ECO:0000256" key="2">
    <source>
        <dbReference type="ARBA" id="ARBA00008661"/>
    </source>
</evidence>
<evidence type="ECO:0000313" key="10">
    <source>
        <dbReference type="Proteomes" id="UP000095281"/>
    </source>
</evidence>
<evidence type="ECO:0000256" key="1">
    <source>
        <dbReference type="ARBA" id="ARBA00004323"/>
    </source>
</evidence>
<organism evidence="10 11">
    <name type="scientific">Meloidogyne hapla</name>
    <name type="common">Root-knot nematode worm</name>
    <dbReference type="NCBI Taxonomy" id="6305"/>
    <lineage>
        <taxon>Eukaryota</taxon>
        <taxon>Metazoa</taxon>
        <taxon>Ecdysozoa</taxon>
        <taxon>Nematoda</taxon>
        <taxon>Chromadorea</taxon>
        <taxon>Rhabditida</taxon>
        <taxon>Tylenchina</taxon>
        <taxon>Tylenchomorpha</taxon>
        <taxon>Tylenchoidea</taxon>
        <taxon>Meloidogynidae</taxon>
        <taxon>Meloidogyninae</taxon>
        <taxon>Meloidogyne</taxon>
    </lineage>
</organism>
<sequence length="93" mass="10164">MSGPSYLLTREAISKILQYASQVKAIHLEDALFTGIIAGKANISQCGHWAKFNTFQKMSENLGCEDCVPLLITSVANVAINESYKELNNIACI</sequence>
<comment type="subcellular location">
    <subcellularLocation>
        <location evidence="1">Golgi apparatus membrane</location>
        <topology evidence="1">Single-pass type II membrane protein</topology>
    </subcellularLocation>
</comment>
<accession>A0A1I8AWF9</accession>
<keyword evidence="8" id="KW-0333">Golgi apparatus</keyword>
<reference evidence="11" key="1">
    <citation type="submission" date="2016-11" db="UniProtKB">
        <authorList>
            <consortium name="WormBaseParasite"/>
        </authorList>
    </citation>
    <scope>IDENTIFICATION</scope>
</reference>
<evidence type="ECO:0000256" key="7">
    <source>
        <dbReference type="ARBA" id="ARBA00022989"/>
    </source>
</evidence>